<protein>
    <recommendedName>
        <fullName evidence="1">Retrovirus-related Pol polyprotein from transposon TNT 1-94-like beta-barrel domain-containing protein</fullName>
    </recommendedName>
</protein>
<dbReference type="InterPro" id="IPR054722">
    <property type="entry name" value="PolX-like_BBD"/>
</dbReference>
<organism evidence="2">
    <name type="scientific">Fagus sylvatica</name>
    <name type="common">Beechnut</name>
    <dbReference type="NCBI Taxonomy" id="28930"/>
    <lineage>
        <taxon>Eukaryota</taxon>
        <taxon>Viridiplantae</taxon>
        <taxon>Streptophyta</taxon>
        <taxon>Embryophyta</taxon>
        <taxon>Tracheophyta</taxon>
        <taxon>Spermatophyta</taxon>
        <taxon>Magnoliopsida</taxon>
        <taxon>eudicotyledons</taxon>
        <taxon>Gunneridae</taxon>
        <taxon>Pentapetalae</taxon>
        <taxon>rosids</taxon>
        <taxon>fabids</taxon>
        <taxon>Fagales</taxon>
        <taxon>Fagaceae</taxon>
        <taxon>Fagus</taxon>
    </lineage>
</organism>
<dbReference type="Pfam" id="PF22936">
    <property type="entry name" value="Pol_BBD"/>
    <property type="match status" value="1"/>
</dbReference>
<evidence type="ECO:0000313" key="2">
    <source>
        <dbReference type="EMBL" id="SPD21859.1"/>
    </source>
</evidence>
<accession>A0A2N9ICU2</accession>
<evidence type="ECO:0000259" key="1">
    <source>
        <dbReference type="Pfam" id="PF22936"/>
    </source>
</evidence>
<dbReference type="AlphaFoldDB" id="A0A2N9ICU2"/>
<name>A0A2N9ICU2_FAGSY</name>
<dbReference type="EMBL" id="OIVN01005312">
    <property type="protein sequence ID" value="SPD21859.1"/>
    <property type="molecule type" value="Genomic_DNA"/>
</dbReference>
<gene>
    <name evidence="2" type="ORF">FSB_LOCUS49741</name>
</gene>
<sequence length="516" mass="56076">MNILETPPIIQSQNCDPCWYPDTGATSHMTADMPLLQQPQEYSGSDSVMVGNGAGLPISHTGNIYFHSFGSQFKLSHVLCVPAIKKNLLSMARFTTDNNCSFHFFPWGYRVQDLATGKVLLMGPIKDNLYPLPPFSATLRDQVGTFSKETAFLSSKTTPEIWHNRLGHPNFQTKSVFLVYRGPTGSVPWTAVSFVFSGAFEISQVFLALIIIFVPAGAAVDCLCAEMVLIWAAMGDFLGLFSLVSSSSSLSSSLATAGAAADRFSVTEFAVDRWTTRRGPLGGVEDQLSSTFSGLWLMLRWIIFFWIFTMSDAPRAPRQELKNALMDLQSVRDDIEEATLCIDTSISRVAELVKECRETTGVVSTSTVAFLMVANDSQVMRVVGRVSLRACKMMLSRDTLEKMICQLFEAKVARNFFTIMLIKHLADEVAVESVDNVTADFDDEVAADAACNVTADFVDEVAADAACNVTADLVDKVAADAACNVTADFVDEVAADAACNVTADFVDEIAADAAAN</sequence>
<proteinExistence type="predicted"/>
<feature type="domain" description="Retrovirus-related Pol polyprotein from transposon TNT 1-94-like beta-barrel" evidence="1">
    <location>
        <begin position="19"/>
        <end position="96"/>
    </location>
</feature>
<reference evidence="2" key="1">
    <citation type="submission" date="2018-02" db="EMBL/GenBank/DDBJ databases">
        <authorList>
            <person name="Cohen D.B."/>
            <person name="Kent A.D."/>
        </authorList>
    </citation>
    <scope>NUCLEOTIDE SEQUENCE</scope>
</reference>